<protein>
    <recommendedName>
        <fullName evidence="3">Flagellar hook-length control protein-like C-terminal domain-containing protein</fullName>
    </recommendedName>
</protein>
<organism evidence="1 2">
    <name type="scientific">Aquibacillus halophilus</name>
    <dbReference type="NCBI Taxonomy" id="930132"/>
    <lineage>
        <taxon>Bacteria</taxon>
        <taxon>Bacillati</taxon>
        <taxon>Bacillota</taxon>
        <taxon>Bacilli</taxon>
        <taxon>Bacillales</taxon>
        <taxon>Bacillaceae</taxon>
        <taxon>Aquibacillus</taxon>
    </lineage>
</organism>
<dbReference type="AlphaFoldDB" id="A0A6A8D902"/>
<evidence type="ECO:0008006" key="3">
    <source>
        <dbReference type="Google" id="ProtNLM"/>
    </source>
</evidence>
<keyword evidence="2" id="KW-1185">Reference proteome</keyword>
<dbReference type="OrthoDB" id="2351076at2"/>
<name>A0A6A8D902_9BACI</name>
<dbReference type="EMBL" id="WJNG01000004">
    <property type="protein sequence ID" value="MRH42243.1"/>
    <property type="molecule type" value="Genomic_DNA"/>
</dbReference>
<dbReference type="Proteomes" id="UP000799092">
    <property type="component" value="Unassembled WGS sequence"/>
</dbReference>
<proteinExistence type="predicted"/>
<comment type="caution">
    <text evidence="1">The sequence shown here is derived from an EMBL/GenBank/DDBJ whole genome shotgun (WGS) entry which is preliminary data.</text>
</comment>
<evidence type="ECO:0000313" key="1">
    <source>
        <dbReference type="EMBL" id="MRH42243.1"/>
    </source>
</evidence>
<sequence>MAGTNPISSELFKSIPKGVPVTTRHMQLRPGQIVSGKVLELYPNQKASILLGNQQLTAQLQAPLNLHKNYWFQVQSVDQLLRLKVIVDRATDKRNQGVDVLLKSMGLSPIKNNTEFLMKLIDLQIPFNKESVKEAINLLDKQANKKDAQSVLTEMIKHNLPIKHSIYSALLTKKSTSLTEQVTSVLSDLSGPKHLSKIETGLRQQLELLQNNTTDFELIELLALKVSKGEKSIFNLFKLAGLIPSTVRFEQWEQRWMNWQQAANNSDLQVPFNIEEAKVVEALQQLKGKQLFLSPLEQQHFLKFAKQSEIIASEFTNKNQINQLKELFQRSTELQRVYSKLSASDQSLVNKWLKEPTINSLYQLVPTVKNLANSQVSQGIDKEITELLVKSSMGQLTLSQNPRDQFVTQLKYFLNFSGLLYENELLNNAQNQTNDNNSLKSMLLQIMQNGSSINTKSIESLVHLLNGIQLTALQDNDAMLQLTYQIPGNGLGLSKDLELTFESQKDQTNQINPDFCHVIFYLQLEKLGDTIIDMHIQKRMISMTVLNDQQKVESLLSQLRPTLTDGLRQLNYQLSSIQFRNMTLDEEIKPKSDRVTISSKGVDYKI</sequence>
<reference evidence="1" key="1">
    <citation type="submission" date="2019-11" db="EMBL/GenBank/DDBJ databases">
        <authorList>
            <person name="Li J."/>
        </authorList>
    </citation>
    <scope>NUCLEOTIDE SEQUENCE</scope>
    <source>
        <strain evidence="1">B6B</strain>
    </source>
</reference>
<dbReference type="RefSeq" id="WP_153735891.1">
    <property type="nucleotide sequence ID" value="NZ_WJNG01000004.1"/>
</dbReference>
<gene>
    <name evidence="1" type="ORF">GH741_06065</name>
</gene>
<accession>A0A6A8D902</accession>
<evidence type="ECO:0000313" key="2">
    <source>
        <dbReference type="Proteomes" id="UP000799092"/>
    </source>
</evidence>